<organism evidence="2 3">
    <name type="scientific">Mesobacillus subterraneus</name>
    <dbReference type="NCBI Taxonomy" id="285983"/>
    <lineage>
        <taxon>Bacteria</taxon>
        <taxon>Bacillati</taxon>
        <taxon>Bacillota</taxon>
        <taxon>Bacilli</taxon>
        <taxon>Bacillales</taxon>
        <taxon>Bacillaceae</taxon>
        <taxon>Mesobacillus</taxon>
    </lineage>
</organism>
<dbReference type="PANTHER" id="PTHR43175">
    <property type="entry name" value="CARBONIC ANHYDRASE"/>
    <property type="match status" value="1"/>
</dbReference>
<accession>A0A427TZ65</accession>
<evidence type="ECO:0008006" key="4">
    <source>
        <dbReference type="Google" id="ProtNLM"/>
    </source>
</evidence>
<dbReference type="Gene3D" id="3.40.1050.10">
    <property type="entry name" value="Carbonic anhydrase"/>
    <property type="match status" value="1"/>
</dbReference>
<dbReference type="InterPro" id="IPR001765">
    <property type="entry name" value="Carbonic_anhydrase"/>
</dbReference>
<dbReference type="OrthoDB" id="9792260at2"/>
<sequence>MSKLMSKSTKKTMIITGFNREIYHVLPSITNKKEEDLLILNSFGAVISQPYGCLIRNIILALLSENVEEIYLVGEVERKETRLNQEEVLLRLKESGATEATINAINYTDVVEHDVVNWLVGPEAIRDVLRRNKELITGNPLIPKNIPVYAYIADSETGEYYPV</sequence>
<dbReference type="RefSeq" id="WP_125477973.1">
    <property type="nucleotide sequence ID" value="NZ_RSFW01000001.1"/>
</dbReference>
<gene>
    <name evidence="2" type="ORF">EJA10_00065</name>
</gene>
<proteinExistence type="inferred from homology"/>
<comment type="similarity">
    <text evidence="1">Belongs to the beta-class carbonic anhydrase family.</text>
</comment>
<dbReference type="Proteomes" id="UP000279911">
    <property type="component" value="Unassembled WGS sequence"/>
</dbReference>
<dbReference type="GO" id="GO:0004089">
    <property type="term" value="F:carbonate dehydratase activity"/>
    <property type="evidence" value="ECO:0007669"/>
    <property type="project" value="InterPro"/>
</dbReference>
<dbReference type="PANTHER" id="PTHR43175:SF1">
    <property type="entry name" value="CARBONIC ANHYDRASE-LIKE PROTEIN YBCF-RELATED"/>
    <property type="match status" value="1"/>
</dbReference>
<dbReference type="InterPro" id="IPR036874">
    <property type="entry name" value="Carbonic_anhydrase_sf"/>
</dbReference>
<evidence type="ECO:0000313" key="3">
    <source>
        <dbReference type="Proteomes" id="UP000279911"/>
    </source>
</evidence>
<name>A0A427TZ65_9BACI</name>
<dbReference type="AlphaFoldDB" id="A0A427TZ65"/>
<evidence type="ECO:0000256" key="1">
    <source>
        <dbReference type="ARBA" id="ARBA00006217"/>
    </source>
</evidence>
<comment type="caution">
    <text evidence="2">The sequence shown here is derived from an EMBL/GenBank/DDBJ whole genome shotgun (WGS) entry which is preliminary data.</text>
</comment>
<protein>
    <recommendedName>
        <fullName evidence="4">Carbonic anhydrase</fullName>
    </recommendedName>
</protein>
<evidence type="ECO:0000313" key="2">
    <source>
        <dbReference type="EMBL" id="RSD29540.1"/>
    </source>
</evidence>
<dbReference type="GO" id="GO:0008270">
    <property type="term" value="F:zinc ion binding"/>
    <property type="evidence" value="ECO:0007669"/>
    <property type="project" value="InterPro"/>
</dbReference>
<reference evidence="3" key="1">
    <citation type="submission" date="2018-12" db="EMBL/GenBank/DDBJ databases">
        <title>Bacillus chawlae sp. nov., Bacillus glennii sp. nov., and Bacillus saganii sp. nov. Isolated from the Vehicle Assembly Building at Kennedy Space Center where the Viking Spacecraft were Assembled.</title>
        <authorList>
            <person name="Seuylemezian A."/>
            <person name="Vaishampayan P."/>
        </authorList>
    </citation>
    <scope>NUCLEOTIDE SEQUENCE [LARGE SCALE GENOMIC DNA]</scope>
    <source>
        <strain evidence="3">DSM 13966</strain>
    </source>
</reference>
<dbReference type="EMBL" id="RSFW01000001">
    <property type="protein sequence ID" value="RSD29540.1"/>
    <property type="molecule type" value="Genomic_DNA"/>
</dbReference>
<dbReference type="SUPFAM" id="SSF53056">
    <property type="entry name" value="beta-carbonic anhydrase, cab"/>
    <property type="match status" value="1"/>
</dbReference>